<evidence type="ECO:0000313" key="3">
    <source>
        <dbReference type="Proteomes" id="UP000324800"/>
    </source>
</evidence>
<feature type="compositionally biased region" description="Basic and acidic residues" evidence="1">
    <location>
        <begin position="77"/>
        <end position="87"/>
    </location>
</feature>
<proteinExistence type="predicted"/>
<gene>
    <name evidence="2" type="ORF">EZS28_048667</name>
</gene>
<reference evidence="2 3" key="1">
    <citation type="submission" date="2019-03" db="EMBL/GenBank/DDBJ databases">
        <title>Single cell metagenomics reveals metabolic interactions within the superorganism composed of flagellate Streblomastix strix and complex community of Bacteroidetes bacteria on its surface.</title>
        <authorList>
            <person name="Treitli S.C."/>
            <person name="Kolisko M."/>
            <person name="Husnik F."/>
            <person name="Keeling P."/>
            <person name="Hampl V."/>
        </authorList>
    </citation>
    <scope>NUCLEOTIDE SEQUENCE [LARGE SCALE GENOMIC DNA]</scope>
    <source>
        <strain evidence="2">ST1C</strain>
    </source>
</reference>
<name>A0A5J4TBM0_9EUKA</name>
<dbReference type="Proteomes" id="UP000324800">
    <property type="component" value="Unassembled WGS sequence"/>
</dbReference>
<dbReference type="AlphaFoldDB" id="A0A5J4TBM0"/>
<feature type="region of interest" description="Disordered" evidence="1">
    <location>
        <begin position="73"/>
        <end position="105"/>
    </location>
</feature>
<sequence>MDKDDEDEIGEDKDENDKQQDQQQSSSSITQFTLSFESSQLLLILFTDVSYLLCINPLIQKELKERQTIIQSQKQKISKETQKKGDQGKAAVKKGKGKDKEKTKKKEIERIMKKLEQNEFTILEYRKRRDQLTECVVIHMKEIVGHNTQFVGYLNSSKINNKRAENEEQDDNEERINHIGKNKIKNTLINRIVSLLPKLNWEIIPHLPHLKKLGQ</sequence>
<accession>A0A5J4TBM0</accession>
<organism evidence="2 3">
    <name type="scientific">Streblomastix strix</name>
    <dbReference type="NCBI Taxonomy" id="222440"/>
    <lineage>
        <taxon>Eukaryota</taxon>
        <taxon>Metamonada</taxon>
        <taxon>Preaxostyla</taxon>
        <taxon>Oxymonadida</taxon>
        <taxon>Streblomastigidae</taxon>
        <taxon>Streblomastix</taxon>
    </lineage>
</organism>
<evidence type="ECO:0000313" key="2">
    <source>
        <dbReference type="EMBL" id="KAA6355806.1"/>
    </source>
</evidence>
<evidence type="ECO:0000256" key="1">
    <source>
        <dbReference type="SAM" id="MobiDB-lite"/>
    </source>
</evidence>
<feature type="compositionally biased region" description="Acidic residues" evidence="1">
    <location>
        <begin position="1"/>
        <end position="14"/>
    </location>
</feature>
<comment type="caution">
    <text evidence="2">The sequence shown here is derived from an EMBL/GenBank/DDBJ whole genome shotgun (WGS) entry which is preliminary data.</text>
</comment>
<feature type="region of interest" description="Disordered" evidence="1">
    <location>
        <begin position="1"/>
        <end position="26"/>
    </location>
</feature>
<protein>
    <submittedName>
        <fullName evidence="2">Uncharacterized protein</fullName>
    </submittedName>
</protein>
<dbReference type="EMBL" id="SNRW01034018">
    <property type="protein sequence ID" value="KAA6355806.1"/>
    <property type="molecule type" value="Genomic_DNA"/>
</dbReference>